<evidence type="ECO:0000313" key="3">
    <source>
        <dbReference type="EMBL" id="OOF41271.1"/>
    </source>
</evidence>
<proteinExistence type="predicted"/>
<dbReference type="AlphaFoldDB" id="A0A1V3IJM2"/>
<feature type="transmembrane region" description="Helical" evidence="2">
    <location>
        <begin position="114"/>
        <end position="132"/>
    </location>
</feature>
<protein>
    <submittedName>
        <fullName evidence="3">Uncharacterized protein</fullName>
    </submittedName>
</protein>
<feature type="region of interest" description="Disordered" evidence="1">
    <location>
        <begin position="363"/>
        <end position="390"/>
    </location>
</feature>
<keyword evidence="4" id="KW-1185">Reference proteome</keyword>
<feature type="transmembrane region" description="Helical" evidence="2">
    <location>
        <begin position="33"/>
        <end position="52"/>
    </location>
</feature>
<keyword evidence="2" id="KW-0472">Membrane</keyword>
<gene>
    <name evidence="3" type="ORF">BKK47_01795</name>
</gene>
<organism evidence="3 4">
    <name type="scientific">Rodentibacter mrazii</name>
    <dbReference type="NCBI Taxonomy" id="1908257"/>
    <lineage>
        <taxon>Bacteria</taxon>
        <taxon>Pseudomonadati</taxon>
        <taxon>Pseudomonadota</taxon>
        <taxon>Gammaproteobacteria</taxon>
        <taxon>Pasteurellales</taxon>
        <taxon>Pasteurellaceae</taxon>
        <taxon>Rodentibacter</taxon>
    </lineage>
</organism>
<name>A0A1V3IJM2_9PAST</name>
<sequence>MFHPINKRLQAALRRCVVKIDENTIELKERKGIFFKLAFIIITIASVYIDFIDPTYRRNTWESLQFTFQPETRFQKEWLSAADITRPGYTRHGRTKEEYFAGMWNRHKHEVWKGYYYVGKCLLLFFILLRPAKKRVRFDRKNGIVYTYVGKKFYITELNKLMRPFPEYISAVNATLFIWVHPYRNKGTGTPCFRGPKIAVIDRSAWLPMLGITLLPFLKEEFVKFNTVPYLKKVLVDFMNPETPQERIDEILNTISGRKGIFEWIFNLMFNWIEGGLYCNKLPKQAFLEEKIHHYFKEESPKIEGLPSFRHAIDFDSLREQIKGNLIISVEENRQMGYRVPCPNLFEYPRDFSLHASRLLGSRGNIQDETNTPPEELEKLRGKKKRKKRK</sequence>
<comment type="caution">
    <text evidence="3">The sequence shown here is derived from an EMBL/GenBank/DDBJ whole genome shotgun (WGS) entry which is preliminary data.</text>
</comment>
<keyword evidence="2" id="KW-1133">Transmembrane helix</keyword>
<dbReference type="EMBL" id="MLHG01000012">
    <property type="protein sequence ID" value="OOF41271.1"/>
    <property type="molecule type" value="Genomic_DNA"/>
</dbReference>
<dbReference type="RefSeq" id="WP_077493216.1">
    <property type="nucleotide sequence ID" value="NZ_MLHG01000012.1"/>
</dbReference>
<dbReference type="Proteomes" id="UP000189426">
    <property type="component" value="Unassembled WGS sequence"/>
</dbReference>
<evidence type="ECO:0000256" key="1">
    <source>
        <dbReference type="SAM" id="MobiDB-lite"/>
    </source>
</evidence>
<evidence type="ECO:0000256" key="2">
    <source>
        <dbReference type="SAM" id="Phobius"/>
    </source>
</evidence>
<evidence type="ECO:0000313" key="4">
    <source>
        <dbReference type="Proteomes" id="UP000189426"/>
    </source>
</evidence>
<reference evidence="3 4" key="1">
    <citation type="submission" date="2016-10" db="EMBL/GenBank/DDBJ databases">
        <title>Rodentibacter gen. nov. and new species.</title>
        <authorList>
            <person name="Christensen H."/>
        </authorList>
    </citation>
    <scope>NUCLEOTIDE SEQUENCE [LARGE SCALE GENOMIC DNA]</scope>
    <source>
        <strain evidence="3 4">Ppn418</strain>
    </source>
</reference>
<keyword evidence="2" id="KW-0812">Transmembrane</keyword>
<feature type="compositionally biased region" description="Polar residues" evidence="1">
    <location>
        <begin position="364"/>
        <end position="373"/>
    </location>
</feature>
<feature type="compositionally biased region" description="Basic residues" evidence="1">
    <location>
        <begin position="381"/>
        <end position="390"/>
    </location>
</feature>
<accession>A0A1V3IJM2</accession>